<gene>
    <name evidence="1" type="ORF">llap_7647</name>
</gene>
<reference evidence="2" key="1">
    <citation type="submission" date="2017-11" db="EMBL/GenBank/DDBJ databases">
        <authorList>
            <person name="Lima N.C."/>
            <person name="Parody-Merino A.M."/>
            <person name="Battley P.F."/>
            <person name="Fidler A.E."/>
            <person name="Prosdocimi F."/>
        </authorList>
    </citation>
    <scope>NUCLEOTIDE SEQUENCE [LARGE SCALE GENOMIC DNA]</scope>
</reference>
<sequence>MQVGGAESPPLTYCHASFDAAQDIVVFLCCKCTLLALINQHLQVLLLRAPLNPFSAQPVFVLEIAPTHMQDLALGLAELHEVHMGLLLKPVEVPLDGIPSLQRVDRATQLGVIGKLAEGALNPTAHVFNEGVECHWSQY</sequence>
<dbReference type="AlphaFoldDB" id="A0A2I0U7J6"/>
<dbReference type="OrthoDB" id="418242at2759"/>
<reference evidence="2" key="2">
    <citation type="submission" date="2017-12" db="EMBL/GenBank/DDBJ databases">
        <title>Genome sequence of the Bar-tailed Godwit (Limosa lapponica baueri).</title>
        <authorList>
            <person name="Lima N.C.B."/>
            <person name="Parody-Merino A.M."/>
            <person name="Battley P.F."/>
            <person name="Fidler A.E."/>
            <person name="Prosdocimi F."/>
        </authorList>
    </citation>
    <scope>NUCLEOTIDE SEQUENCE [LARGE SCALE GENOMIC DNA]</scope>
</reference>
<organism evidence="1 2">
    <name type="scientific">Limosa lapponica baueri</name>
    <dbReference type="NCBI Taxonomy" id="1758121"/>
    <lineage>
        <taxon>Eukaryota</taxon>
        <taxon>Metazoa</taxon>
        <taxon>Chordata</taxon>
        <taxon>Craniata</taxon>
        <taxon>Vertebrata</taxon>
        <taxon>Euteleostomi</taxon>
        <taxon>Archelosauria</taxon>
        <taxon>Archosauria</taxon>
        <taxon>Dinosauria</taxon>
        <taxon>Saurischia</taxon>
        <taxon>Theropoda</taxon>
        <taxon>Coelurosauria</taxon>
        <taxon>Aves</taxon>
        <taxon>Neognathae</taxon>
        <taxon>Neoaves</taxon>
        <taxon>Charadriiformes</taxon>
        <taxon>Scolopacidae</taxon>
        <taxon>Limosa</taxon>
    </lineage>
</organism>
<proteinExistence type="predicted"/>
<evidence type="ECO:0000313" key="1">
    <source>
        <dbReference type="EMBL" id="PKU42047.1"/>
    </source>
</evidence>
<protein>
    <submittedName>
        <fullName evidence="1">Uncharacterized protein</fullName>
    </submittedName>
</protein>
<keyword evidence="2" id="KW-1185">Reference proteome</keyword>
<dbReference type="EMBL" id="KZ506038">
    <property type="protein sequence ID" value="PKU42047.1"/>
    <property type="molecule type" value="Genomic_DNA"/>
</dbReference>
<dbReference type="Proteomes" id="UP000233556">
    <property type="component" value="Unassembled WGS sequence"/>
</dbReference>
<evidence type="ECO:0000313" key="2">
    <source>
        <dbReference type="Proteomes" id="UP000233556"/>
    </source>
</evidence>
<accession>A0A2I0U7J6</accession>
<name>A0A2I0U7J6_LIMLA</name>